<reference evidence="12 13" key="1">
    <citation type="submission" date="2018-07" db="EMBL/GenBank/DDBJ databases">
        <title>Arthrobacter sp. nov., isolated from raw cow's milk with high bacterial count.</title>
        <authorList>
            <person name="Hahne J."/>
            <person name="Isele D."/>
            <person name="Lipski A."/>
        </authorList>
    </citation>
    <scope>NUCLEOTIDE SEQUENCE [LARGE SCALE GENOMIC DNA]</scope>
    <source>
        <strain evidence="12 13">JZ R-183</strain>
    </source>
</reference>
<keyword evidence="13" id="KW-1185">Reference proteome</keyword>
<evidence type="ECO:0000256" key="8">
    <source>
        <dbReference type="RuleBase" id="RU003345"/>
    </source>
</evidence>
<feature type="active site" evidence="6 7">
    <location>
        <position position="759"/>
    </location>
</feature>
<dbReference type="GO" id="GO:0003842">
    <property type="term" value="F:L-glutamate gamma-semialdehyde dehydrogenase activity"/>
    <property type="evidence" value="ECO:0007669"/>
    <property type="project" value="UniProtKB-EC"/>
</dbReference>
<sequence>MTTPPISQAGQAQAAAVAAAASIAPRLAHTTVPAPAQRDAARPWDLADDAVAQVRTWLSAAAKIPTDVSATRLAGVLKDPKGLDFTVGFVDRVVRPEDLHVAAQALRELAPGVPTFLPWYLKAAVRVGGAMAPILPGVVVPTARMALRSMVGHLIIDATDAKLGTSIKKLRREGIDLNINLLGEAILGENEADRRLAGTMKLIQRADVDYVSIKVSATVAPHNHWAFDEAVDHIVEKMRPLYRAARDASPRTFINLDMEEYKDLDLTIAVFTRLLAETEFKDYEAGIVLQGYLPDSLGAMIALQEFAAERVANGGAPIKVRIVKGANLPMEQVEARVHGWEQTVWTTKQDSDTSYKAVLDYALHADRLSNVRLGIAGHNLFDVALAWKLLSARGIDAKDPKSGVEFEMLLGMATAQAEAVRADVGSLLLYTPVVHPKEFDVAIAYLIRRLEEGASQDNFMSAVFELDSSEPLFAREEGRFRASLAELRERGDAVPMPRRTQDRLSEDYSKPSPEAGFENIPDSDPDLPQNRVWGREIAAKMANNELGLASIEAASLSTPEQLEAVVARAVAAAPAWRALGAQKRAQILHRAGDMLQARRADLLAVMGLETGKTLDQGDPEVSEAADFAHYYAELGLELASVQGATAVPVDLTVVTPPWNFPVAIPAGSTLSALAAGSTVIIKPADLAKRSGAVMIECIWAALDEAGVSRDVLNLVRLSERALGTQLVSHPAVGRLILTGGYETAQLFRGFRPELPLLAETSGKNAIIVTPSADLDLAAKDVALSAFGHAGQKCSAASLVILVGRSAQSERFHRQLLDAAKSLKVGWPTDLRSQVGPVIEPPREKLRSGLTQLGEGESWSLEPRSLDDSDRLFSPGVRAGVKPGSEYHLTEYFGPVLGVMTADTLEQAVSYVNAIDYGLTSGIHSLDADEIAYWADHVEAGNLYINRGITGAIVQRQPFGGWKRSAVGAGTKAGGPNYLVGLSDWEDAPVSGTATVPSDAAGKLASAVADLVETGEAAWLRNAAAGDASAVERFVGACDASQLEVEINALRYRPVPVTVRVSGTGSRDVAEAARVAAAGLRAHGATVNGKGTAAQTAITVSAPAAFPERVAQVLRDAGITVVLEDDAAWSARAHQAAQAGPSEVERLRIVGSETASTVEATFAATLGRPDVAVYSQPVTGAGRVEMLPFLREQAVSMTAHRFGTINDLPERALGKITLV</sequence>
<evidence type="ECO:0000256" key="5">
    <source>
        <dbReference type="ARBA" id="ARBA00048142"/>
    </source>
</evidence>
<feature type="domain" description="Aldehyde dehydrogenase" evidence="10">
    <location>
        <begin position="553"/>
        <end position="973"/>
    </location>
</feature>
<dbReference type="RefSeq" id="WP_121485351.1">
    <property type="nucleotide sequence ID" value="NZ_QQXL01000005.1"/>
</dbReference>
<feature type="region of interest" description="Disordered" evidence="9">
    <location>
        <begin position="491"/>
        <end position="528"/>
    </location>
</feature>
<evidence type="ECO:0000256" key="6">
    <source>
        <dbReference type="PIRSR" id="PIRSR000197-1"/>
    </source>
</evidence>
<dbReference type="PANTHER" id="PTHR42862">
    <property type="entry name" value="DELTA-1-PYRROLINE-5-CARBOXYLATE DEHYDROGENASE 1, ISOFORM A-RELATED"/>
    <property type="match status" value="1"/>
</dbReference>
<comment type="caution">
    <text evidence="12">The sequence shown here is derived from an EMBL/GenBank/DDBJ whole genome shotgun (WGS) entry which is preliminary data.</text>
</comment>
<evidence type="ECO:0000259" key="11">
    <source>
        <dbReference type="Pfam" id="PF01619"/>
    </source>
</evidence>
<dbReference type="Pfam" id="PF01619">
    <property type="entry name" value="Pro_dh"/>
    <property type="match status" value="1"/>
</dbReference>
<evidence type="ECO:0000256" key="2">
    <source>
        <dbReference type="ARBA" id="ARBA00012884"/>
    </source>
</evidence>
<feature type="compositionally biased region" description="Basic and acidic residues" evidence="9">
    <location>
        <begin position="499"/>
        <end position="509"/>
    </location>
</feature>
<dbReference type="InterPro" id="IPR016163">
    <property type="entry name" value="Ald_DH_C"/>
</dbReference>
<dbReference type="InterPro" id="IPR015590">
    <property type="entry name" value="Aldehyde_DH_dom"/>
</dbReference>
<dbReference type="PIRSF" id="PIRSF000197">
    <property type="entry name" value="Bifunct_PutA"/>
    <property type="match status" value="1"/>
</dbReference>
<dbReference type="InterPro" id="IPR002872">
    <property type="entry name" value="Proline_DH_dom"/>
</dbReference>
<feature type="active site" evidence="6">
    <location>
        <position position="793"/>
    </location>
</feature>
<dbReference type="PROSITE" id="PS00687">
    <property type="entry name" value="ALDEHYDE_DEHYDR_GLU"/>
    <property type="match status" value="1"/>
</dbReference>
<dbReference type="InterPro" id="IPR016162">
    <property type="entry name" value="Ald_DH_N"/>
</dbReference>
<comment type="similarity">
    <text evidence="8">Belongs to the aldehyde dehydrogenase family.</text>
</comment>
<dbReference type="FunFam" id="3.40.309.10:FF:000005">
    <property type="entry name" value="1-pyrroline-5-carboxylate dehydrogenase 1"/>
    <property type="match status" value="1"/>
</dbReference>
<dbReference type="SUPFAM" id="SSF51730">
    <property type="entry name" value="FAD-linked oxidoreductase"/>
    <property type="match status" value="1"/>
</dbReference>
<dbReference type="Gene3D" id="3.20.20.220">
    <property type="match status" value="1"/>
</dbReference>
<keyword evidence="4" id="KW-0520">NAD</keyword>
<proteinExistence type="inferred from homology"/>
<evidence type="ECO:0000256" key="4">
    <source>
        <dbReference type="ARBA" id="ARBA00023027"/>
    </source>
</evidence>
<dbReference type="SUPFAM" id="SSF53720">
    <property type="entry name" value="ALDH-like"/>
    <property type="match status" value="1"/>
</dbReference>
<dbReference type="EMBL" id="QQXL01000005">
    <property type="protein sequence ID" value="RKW70162.1"/>
    <property type="molecule type" value="Genomic_DNA"/>
</dbReference>
<dbReference type="InterPro" id="IPR029041">
    <property type="entry name" value="FAD-linked_oxidoreductase-like"/>
</dbReference>
<dbReference type="InterPro" id="IPR050485">
    <property type="entry name" value="Proline_metab_enzyme"/>
</dbReference>
<accession>A0A496PI62</accession>
<dbReference type="GO" id="GO:0009898">
    <property type="term" value="C:cytoplasmic side of plasma membrane"/>
    <property type="evidence" value="ECO:0007669"/>
    <property type="project" value="TreeGrafter"/>
</dbReference>
<protein>
    <recommendedName>
        <fullName evidence="2">L-glutamate gamma-semialdehyde dehydrogenase</fullName>
        <ecNumber evidence="2">1.2.1.88</ecNumber>
    </recommendedName>
</protein>
<dbReference type="InterPro" id="IPR016160">
    <property type="entry name" value="Ald_DH_CS_CYS"/>
</dbReference>
<dbReference type="Gene3D" id="3.40.309.10">
    <property type="entry name" value="Aldehyde Dehydrogenase, Chain A, domain 2"/>
    <property type="match status" value="1"/>
</dbReference>
<dbReference type="AlphaFoldDB" id="A0A496PI62"/>
<evidence type="ECO:0000256" key="1">
    <source>
        <dbReference type="ARBA" id="ARBA00004786"/>
    </source>
</evidence>
<dbReference type="PROSITE" id="PS00070">
    <property type="entry name" value="ALDEHYDE_DEHYDR_CYS"/>
    <property type="match status" value="1"/>
</dbReference>
<dbReference type="InterPro" id="IPR016161">
    <property type="entry name" value="Ald_DH/histidinol_DH"/>
</dbReference>
<dbReference type="Proteomes" id="UP000273119">
    <property type="component" value="Unassembled WGS sequence"/>
</dbReference>
<evidence type="ECO:0000256" key="9">
    <source>
        <dbReference type="SAM" id="MobiDB-lite"/>
    </source>
</evidence>
<evidence type="ECO:0000313" key="12">
    <source>
        <dbReference type="EMBL" id="RKW70162.1"/>
    </source>
</evidence>
<comment type="catalytic activity">
    <reaction evidence="5">
        <text>L-glutamate 5-semialdehyde + NAD(+) + H2O = L-glutamate + NADH + 2 H(+)</text>
        <dbReference type="Rhea" id="RHEA:30235"/>
        <dbReference type="ChEBI" id="CHEBI:15377"/>
        <dbReference type="ChEBI" id="CHEBI:15378"/>
        <dbReference type="ChEBI" id="CHEBI:29985"/>
        <dbReference type="ChEBI" id="CHEBI:57540"/>
        <dbReference type="ChEBI" id="CHEBI:57945"/>
        <dbReference type="ChEBI" id="CHEBI:58066"/>
        <dbReference type="EC" id="1.2.1.88"/>
    </reaction>
</comment>
<evidence type="ECO:0000256" key="3">
    <source>
        <dbReference type="ARBA" id="ARBA00023002"/>
    </source>
</evidence>
<dbReference type="GO" id="GO:0003700">
    <property type="term" value="F:DNA-binding transcription factor activity"/>
    <property type="evidence" value="ECO:0007669"/>
    <property type="project" value="InterPro"/>
</dbReference>
<dbReference type="EC" id="1.2.1.88" evidence="2"/>
<dbReference type="InterPro" id="IPR025703">
    <property type="entry name" value="Bifunct_PutA"/>
</dbReference>
<evidence type="ECO:0000259" key="10">
    <source>
        <dbReference type="Pfam" id="PF00171"/>
    </source>
</evidence>
<dbReference type="PANTHER" id="PTHR42862:SF1">
    <property type="entry name" value="DELTA-1-PYRROLINE-5-CARBOXYLATE DEHYDROGENASE 2, ISOFORM A-RELATED"/>
    <property type="match status" value="1"/>
</dbReference>
<dbReference type="GO" id="GO:0010133">
    <property type="term" value="P:L-proline catabolic process to L-glutamate"/>
    <property type="evidence" value="ECO:0007669"/>
    <property type="project" value="InterPro"/>
</dbReference>
<name>A0A496PI62_9MICC</name>
<dbReference type="GO" id="GO:0004657">
    <property type="term" value="F:proline dehydrogenase activity"/>
    <property type="evidence" value="ECO:0007669"/>
    <property type="project" value="InterPro"/>
</dbReference>
<dbReference type="Pfam" id="PF00171">
    <property type="entry name" value="Aldedh"/>
    <property type="match status" value="1"/>
</dbReference>
<dbReference type="InterPro" id="IPR029510">
    <property type="entry name" value="Ald_DH_CS_GLU"/>
</dbReference>
<keyword evidence="3 8" id="KW-0560">Oxidoreductase</keyword>
<gene>
    <name evidence="12" type="ORF">DWQ67_09460</name>
</gene>
<organism evidence="12 13">
    <name type="scientific">Galactobacter caseinivorans</name>
    <dbReference type="NCBI Taxonomy" id="2676123"/>
    <lineage>
        <taxon>Bacteria</taxon>
        <taxon>Bacillati</taxon>
        <taxon>Actinomycetota</taxon>
        <taxon>Actinomycetes</taxon>
        <taxon>Micrococcales</taxon>
        <taxon>Micrococcaceae</taxon>
        <taxon>Galactobacter</taxon>
    </lineage>
</organism>
<comment type="pathway">
    <text evidence="1">Amino-acid degradation; L-proline degradation into L-glutamate; L-glutamate from L-proline: step 2/2.</text>
</comment>
<evidence type="ECO:0000313" key="13">
    <source>
        <dbReference type="Proteomes" id="UP000273119"/>
    </source>
</evidence>
<feature type="domain" description="Proline dehydrogenase" evidence="11">
    <location>
        <begin position="166"/>
        <end position="461"/>
    </location>
</feature>
<dbReference type="Gene3D" id="3.40.605.10">
    <property type="entry name" value="Aldehyde Dehydrogenase, Chain A, domain 1"/>
    <property type="match status" value="1"/>
</dbReference>
<evidence type="ECO:0000256" key="7">
    <source>
        <dbReference type="PROSITE-ProRule" id="PRU10007"/>
    </source>
</evidence>